<proteinExistence type="inferred from homology"/>
<dbReference type="PROSITE" id="PS00061">
    <property type="entry name" value="ADH_SHORT"/>
    <property type="match status" value="1"/>
</dbReference>
<dbReference type="Gene3D" id="3.40.50.720">
    <property type="entry name" value="NAD(P)-binding Rossmann-like Domain"/>
    <property type="match status" value="1"/>
</dbReference>
<dbReference type="Proteomes" id="UP000470082">
    <property type="component" value="Unassembled WGS sequence"/>
</dbReference>
<evidence type="ECO:0000313" key="4">
    <source>
        <dbReference type="Proteomes" id="UP000470082"/>
    </source>
</evidence>
<keyword evidence="2 3" id="KW-0560">Oxidoreductase</keyword>
<comment type="similarity">
    <text evidence="1">Belongs to the short-chain dehydrogenases/reductases (SDR) family.</text>
</comment>
<dbReference type="CDD" id="cd05233">
    <property type="entry name" value="SDR_c"/>
    <property type="match status" value="1"/>
</dbReference>
<dbReference type="InterPro" id="IPR036291">
    <property type="entry name" value="NAD(P)-bd_dom_sf"/>
</dbReference>
<organism evidence="3 4">
    <name type="scientific">Floccifex porci</name>
    <dbReference type="NCBI Taxonomy" id="2606629"/>
    <lineage>
        <taxon>Bacteria</taxon>
        <taxon>Bacillati</taxon>
        <taxon>Bacillota</taxon>
        <taxon>Erysipelotrichia</taxon>
        <taxon>Erysipelotrichales</taxon>
        <taxon>Erysipelotrichaceae</taxon>
        <taxon>Floccifex</taxon>
    </lineage>
</organism>
<dbReference type="PRINTS" id="PR00081">
    <property type="entry name" value="GDHRDH"/>
</dbReference>
<dbReference type="InterPro" id="IPR020904">
    <property type="entry name" value="Sc_DH/Rdtase_CS"/>
</dbReference>
<dbReference type="PANTHER" id="PTHR24321">
    <property type="entry name" value="DEHYDROGENASES, SHORT CHAIN"/>
    <property type="match status" value="1"/>
</dbReference>
<dbReference type="SUPFAM" id="SSF51735">
    <property type="entry name" value="NAD(P)-binding Rossmann-fold domains"/>
    <property type="match status" value="1"/>
</dbReference>
<protein>
    <submittedName>
        <fullName evidence="3">Glucose 1-dehydrogenase</fullName>
        <ecNumber evidence="3">1.1.1.47</ecNumber>
    </submittedName>
</protein>
<dbReference type="GO" id="GO:0047936">
    <property type="term" value="F:glucose 1-dehydrogenase [NAD(P)+] activity"/>
    <property type="evidence" value="ECO:0007669"/>
    <property type="project" value="UniProtKB-EC"/>
</dbReference>
<dbReference type="RefSeq" id="WP_154460103.1">
    <property type="nucleotide sequence ID" value="NZ_VUMM01000008.1"/>
</dbReference>
<dbReference type="AlphaFoldDB" id="A0A7X2N315"/>
<dbReference type="Pfam" id="PF13561">
    <property type="entry name" value="adh_short_C2"/>
    <property type="match status" value="1"/>
</dbReference>
<dbReference type="NCBIfam" id="NF005559">
    <property type="entry name" value="PRK07231.1"/>
    <property type="match status" value="1"/>
</dbReference>
<dbReference type="InterPro" id="IPR002347">
    <property type="entry name" value="SDR_fam"/>
</dbReference>
<reference evidence="3 4" key="1">
    <citation type="submission" date="2019-08" db="EMBL/GenBank/DDBJ databases">
        <title>In-depth cultivation of the pig gut microbiome towards novel bacterial diversity and tailored functional studies.</title>
        <authorList>
            <person name="Wylensek D."/>
            <person name="Hitch T.C.A."/>
            <person name="Clavel T."/>
        </authorList>
    </citation>
    <scope>NUCLEOTIDE SEQUENCE [LARGE SCALE GENOMIC DNA]</scope>
    <source>
        <strain evidence="3 4">LKV-178-WT-2G</strain>
    </source>
</reference>
<dbReference type="GO" id="GO:0008206">
    <property type="term" value="P:bile acid metabolic process"/>
    <property type="evidence" value="ECO:0007669"/>
    <property type="project" value="UniProtKB-ARBA"/>
</dbReference>
<sequence length="253" mass="26751">MRLEGKVAVVTGASSGMGKEIVTLYAKEGAKVVAFARRKERLEALAEELKEEAGSVLPYAGDVSKKEDIERAIEAAVAQFGKLDILVNNAGVMDDMAPMAEASDEKYEKVFAVNVYGPMAAMRKACQVFLEQGNGGCIINISSVGSMHQAAGPVYCASKAALNAFTTNTAFVYEPENIRCNAIAAGGFQTEIANSMGMPNMTGYKRYSQVVGLAAHPTGDPIEIARAALFLATDEASFISGAILPVDGGWMSF</sequence>
<dbReference type="PANTHER" id="PTHR24321:SF8">
    <property type="entry name" value="ESTRADIOL 17-BETA-DEHYDROGENASE 8-RELATED"/>
    <property type="match status" value="1"/>
</dbReference>
<name>A0A7X2N315_9FIRM</name>
<gene>
    <name evidence="3" type="ORF">FYJ50_05570</name>
</gene>
<dbReference type="EMBL" id="VUMM01000008">
    <property type="protein sequence ID" value="MSS01570.1"/>
    <property type="molecule type" value="Genomic_DNA"/>
</dbReference>
<dbReference type="PRINTS" id="PR00080">
    <property type="entry name" value="SDRFAMILY"/>
</dbReference>
<evidence type="ECO:0000256" key="2">
    <source>
        <dbReference type="ARBA" id="ARBA00023002"/>
    </source>
</evidence>
<accession>A0A7X2N315</accession>
<keyword evidence="4" id="KW-1185">Reference proteome</keyword>
<evidence type="ECO:0000256" key="1">
    <source>
        <dbReference type="ARBA" id="ARBA00006484"/>
    </source>
</evidence>
<dbReference type="EC" id="1.1.1.47" evidence="3"/>
<evidence type="ECO:0000313" key="3">
    <source>
        <dbReference type="EMBL" id="MSS01570.1"/>
    </source>
</evidence>
<dbReference type="FunFam" id="3.40.50.720:FF:000084">
    <property type="entry name" value="Short-chain dehydrogenase reductase"/>
    <property type="match status" value="1"/>
</dbReference>
<comment type="caution">
    <text evidence="3">The sequence shown here is derived from an EMBL/GenBank/DDBJ whole genome shotgun (WGS) entry which is preliminary data.</text>
</comment>